<evidence type="ECO:0000313" key="2">
    <source>
        <dbReference type="EMBL" id="MET3558034.1"/>
    </source>
</evidence>
<dbReference type="Pfam" id="PF00561">
    <property type="entry name" value="Abhydrolase_1"/>
    <property type="match status" value="1"/>
</dbReference>
<name>A0ABV2FHJ4_9STRE</name>
<dbReference type="EMBL" id="JBEPLO010000010">
    <property type="protein sequence ID" value="MET3558034.1"/>
    <property type="molecule type" value="Genomic_DNA"/>
</dbReference>
<dbReference type="Proteomes" id="UP001549122">
    <property type="component" value="Unassembled WGS sequence"/>
</dbReference>
<dbReference type="Gene3D" id="3.40.50.1820">
    <property type="entry name" value="alpha/beta hydrolase"/>
    <property type="match status" value="1"/>
</dbReference>
<dbReference type="RefSeq" id="WP_354365024.1">
    <property type="nucleotide sequence ID" value="NZ_JBEPLO010000010.1"/>
</dbReference>
<gene>
    <name evidence="2" type="ORF">ABID29_001147</name>
</gene>
<accession>A0ABV2FHJ4</accession>
<comment type="caution">
    <text evidence="2">The sequence shown here is derived from an EMBL/GenBank/DDBJ whole genome shotgun (WGS) entry which is preliminary data.</text>
</comment>
<reference evidence="2 3" key="1">
    <citation type="submission" date="2024-06" db="EMBL/GenBank/DDBJ databases">
        <title>Genomic Encyclopedia of Type Strains, Phase IV (KMG-IV): sequencing the most valuable type-strain genomes for metagenomic binning, comparative biology and taxonomic classification.</title>
        <authorList>
            <person name="Goeker M."/>
        </authorList>
    </citation>
    <scope>NUCLEOTIDE SEQUENCE [LARGE SCALE GENOMIC DNA]</scope>
    <source>
        <strain evidence="2 3">DSM 28303</strain>
    </source>
</reference>
<protein>
    <submittedName>
        <fullName evidence="2">Pimeloyl-ACP methyl ester carboxylesterase</fullName>
    </submittedName>
</protein>
<dbReference type="SUPFAM" id="SSF53474">
    <property type="entry name" value="alpha/beta-Hydrolases"/>
    <property type="match status" value="1"/>
</dbReference>
<dbReference type="PANTHER" id="PTHR43798">
    <property type="entry name" value="MONOACYLGLYCEROL LIPASE"/>
    <property type="match status" value="1"/>
</dbReference>
<keyword evidence="3" id="KW-1185">Reference proteome</keyword>
<evidence type="ECO:0000313" key="3">
    <source>
        <dbReference type="Proteomes" id="UP001549122"/>
    </source>
</evidence>
<proteinExistence type="predicted"/>
<organism evidence="2 3">
    <name type="scientific">Streptococcus rupicaprae</name>
    <dbReference type="NCBI Taxonomy" id="759619"/>
    <lineage>
        <taxon>Bacteria</taxon>
        <taxon>Bacillati</taxon>
        <taxon>Bacillota</taxon>
        <taxon>Bacilli</taxon>
        <taxon>Lactobacillales</taxon>
        <taxon>Streptococcaceae</taxon>
        <taxon>Streptococcus</taxon>
    </lineage>
</organism>
<feature type="domain" description="AB hydrolase-1" evidence="1">
    <location>
        <begin position="30"/>
        <end position="134"/>
    </location>
</feature>
<dbReference type="InterPro" id="IPR050266">
    <property type="entry name" value="AB_hydrolase_sf"/>
</dbReference>
<dbReference type="InterPro" id="IPR029058">
    <property type="entry name" value="AB_hydrolase_fold"/>
</dbReference>
<sequence length="273" mass="30588">MIDLKKELSANAVDTPVGKLMTYFKSGQRTILFLSGIGDFSTKENFAPVLQSLPESLGILTIDYPNIGGSSIQDQSSYHFQDWIDSIIMVLNHYQVSDYILVVHSIAGLLGLKLVETVAGCKGFVGIEPTTVAILTGEIFYPEFDKVSKQVAKIGFEPYFRAISKRGMSAEYHHNLWQSFAENQLKYDKVNSRSFQFYPSLEDGDLTKLGSLPSHLPSVILSQSFREKEYLNSEYKTDHSSSQMILAGDSHYLHWTESSLIAEVIVVMHEGIE</sequence>
<dbReference type="PANTHER" id="PTHR43798:SF33">
    <property type="entry name" value="HYDROLASE, PUTATIVE (AFU_ORTHOLOGUE AFUA_2G14860)-RELATED"/>
    <property type="match status" value="1"/>
</dbReference>
<dbReference type="InterPro" id="IPR000073">
    <property type="entry name" value="AB_hydrolase_1"/>
</dbReference>
<evidence type="ECO:0000259" key="1">
    <source>
        <dbReference type="Pfam" id="PF00561"/>
    </source>
</evidence>